<feature type="binding site" evidence="11">
    <location>
        <begin position="195"/>
        <end position="196"/>
    </location>
    <ligand>
        <name>GMP</name>
        <dbReference type="ChEBI" id="CHEBI:58115"/>
    </ligand>
</feature>
<feature type="active site" description="GMP-histidine intermediate" evidence="10">
    <location>
        <position position="274"/>
    </location>
</feature>
<proteinExistence type="inferred from homology"/>
<evidence type="ECO:0000256" key="10">
    <source>
        <dbReference type="PIRSR" id="PIRSR601233-1"/>
    </source>
</evidence>
<evidence type="ECO:0000256" key="11">
    <source>
        <dbReference type="PIRSR" id="PIRSR601233-2"/>
    </source>
</evidence>
<keyword evidence="14" id="KW-1185">Reference proteome</keyword>
<keyword evidence="5 11" id="KW-0547">Nucleotide-binding</keyword>
<dbReference type="Proteomes" id="UP001485043">
    <property type="component" value="Unassembled WGS sequence"/>
</dbReference>
<comment type="similarity">
    <text evidence="1">Belongs to the RtcB family.</text>
</comment>
<evidence type="ECO:0000256" key="8">
    <source>
        <dbReference type="ARBA" id="ARBA00047746"/>
    </source>
</evidence>
<feature type="binding site" evidence="11">
    <location>
        <begin position="68"/>
        <end position="72"/>
    </location>
    <ligand>
        <name>GMP</name>
        <dbReference type="ChEBI" id="CHEBI:58115"/>
    </ligand>
</feature>
<sequence length="351" mass="38460">GIIPTTAKDLEAALEMGMDYSLREGYAWAEDKEHCEEQGRLLQADITKVSQRAKKRGLPQMGTLGAGNHYAEIQVVEEIFDEAAARKMGIDRLGQVCVMIHSGSRGLGHQVATDALTAMERAMARDGIQVNDRQLACARINSKEGQDYLAAMACAANYAFVNRASMTFLARQAFAKMFKKPPDQLDMHVVYDVSHNIAKVEEHLVEGQLKQLLVHRKGSTRAFPPHHPLIPIDYQLTGQPVLIGGTMGTCSYVLTGNSPRTERGMEETFGSTCHGAGRARSRNNSRNKLSYQEVLDALKTRGIAIRVASPKLVMEEAPESYKDVTEVVNTCHTAGISAKAVKLRPIAVIKG</sequence>
<comment type="catalytic activity">
    <reaction evidence="8">
        <text>a 3'-end 3'-phospho-ribonucleotide-RNA + a 5'-end dephospho-ribonucleoside-RNA + GTP = a ribonucleotidyl-ribonucleotide-RNA + GMP + diphosphate</text>
        <dbReference type="Rhea" id="RHEA:68076"/>
        <dbReference type="Rhea" id="RHEA-COMP:10463"/>
        <dbReference type="Rhea" id="RHEA-COMP:13936"/>
        <dbReference type="Rhea" id="RHEA-COMP:17355"/>
        <dbReference type="ChEBI" id="CHEBI:33019"/>
        <dbReference type="ChEBI" id="CHEBI:37565"/>
        <dbReference type="ChEBI" id="CHEBI:58115"/>
        <dbReference type="ChEBI" id="CHEBI:83062"/>
        <dbReference type="ChEBI" id="CHEBI:138284"/>
        <dbReference type="ChEBI" id="CHEBI:173118"/>
        <dbReference type="EC" id="6.5.1.8"/>
    </reaction>
</comment>
<comment type="cofactor">
    <cofactor evidence="12">
        <name>Mn(2+)</name>
        <dbReference type="ChEBI" id="CHEBI:29035"/>
    </cofactor>
    <text evidence="12">Binds 2 manganese ions per subunit.</text>
</comment>
<feature type="binding site" evidence="12">
    <location>
        <position position="69"/>
    </location>
    <ligand>
        <name>Mn(2+)</name>
        <dbReference type="ChEBI" id="CHEBI:29035"/>
        <label>1</label>
    </ligand>
</feature>
<keyword evidence="7 12" id="KW-0464">Manganese</keyword>
<dbReference type="Gene3D" id="3.90.1860.10">
    <property type="entry name" value="tRNA-splicing ligase RtcB"/>
    <property type="match status" value="1"/>
</dbReference>
<comment type="catalytic activity">
    <reaction evidence="9">
        <text>a 3'-end 2',3'-cyclophospho-ribonucleotide-RNA + a 5'-end dephospho-ribonucleoside-RNA + GTP + H2O = a ribonucleotidyl-ribonucleotide-RNA + GMP + diphosphate + H(+)</text>
        <dbReference type="Rhea" id="RHEA:68080"/>
        <dbReference type="Rhea" id="RHEA-COMP:10464"/>
        <dbReference type="Rhea" id="RHEA-COMP:13936"/>
        <dbReference type="Rhea" id="RHEA-COMP:17355"/>
        <dbReference type="ChEBI" id="CHEBI:15377"/>
        <dbReference type="ChEBI" id="CHEBI:15378"/>
        <dbReference type="ChEBI" id="CHEBI:33019"/>
        <dbReference type="ChEBI" id="CHEBI:37565"/>
        <dbReference type="ChEBI" id="CHEBI:58115"/>
        <dbReference type="ChEBI" id="CHEBI:83064"/>
        <dbReference type="ChEBI" id="CHEBI:138284"/>
        <dbReference type="ChEBI" id="CHEBI:173118"/>
        <dbReference type="EC" id="6.5.1.8"/>
    </reaction>
</comment>
<organism evidence="13 14">
    <name type="scientific">Apatococcus fuscideae</name>
    <dbReference type="NCBI Taxonomy" id="2026836"/>
    <lineage>
        <taxon>Eukaryota</taxon>
        <taxon>Viridiplantae</taxon>
        <taxon>Chlorophyta</taxon>
        <taxon>core chlorophytes</taxon>
        <taxon>Trebouxiophyceae</taxon>
        <taxon>Chlorellales</taxon>
        <taxon>Chlorellaceae</taxon>
        <taxon>Apatococcus</taxon>
    </lineage>
</organism>
<keyword evidence="6 11" id="KW-0342">GTP-binding</keyword>
<dbReference type="GO" id="GO:0003972">
    <property type="term" value="F:RNA ligase (ATP) activity"/>
    <property type="evidence" value="ECO:0007669"/>
    <property type="project" value="TreeGrafter"/>
</dbReference>
<dbReference type="EMBL" id="JALJOV010001067">
    <property type="protein sequence ID" value="KAK9855169.1"/>
    <property type="molecule type" value="Genomic_DNA"/>
</dbReference>
<name>A0AAW1STK3_9CHLO</name>
<evidence type="ECO:0000313" key="13">
    <source>
        <dbReference type="EMBL" id="KAK9855169.1"/>
    </source>
</evidence>
<evidence type="ECO:0000256" key="1">
    <source>
        <dbReference type="ARBA" id="ARBA00008071"/>
    </source>
</evidence>
<dbReference type="InterPro" id="IPR001233">
    <property type="entry name" value="RtcB"/>
</dbReference>
<protein>
    <recommendedName>
        <fullName evidence="2">3'-phosphate/5'-hydroxy nucleic acid ligase</fullName>
        <ecNumber evidence="2">6.5.1.8</ecNumber>
    </recommendedName>
</protein>
<dbReference type="Pfam" id="PF01139">
    <property type="entry name" value="RtcB"/>
    <property type="match status" value="1"/>
</dbReference>
<evidence type="ECO:0000313" key="14">
    <source>
        <dbReference type="Proteomes" id="UP001485043"/>
    </source>
</evidence>
<evidence type="ECO:0000256" key="12">
    <source>
        <dbReference type="PIRSR" id="PIRSR601233-3"/>
    </source>
</evidence>
<dbReference type="GO" id="GO:0006396">
    <property type="term" value="P:RNA processing"/>
    <property type="evidence" value="ECO:0007669"/>
    <property type="project" value="InterPro"/>
</dbReference>
<feature type="binding site" evidence="11">
    <location>
        <begin position="244"/>
        <end position="247"/>
    </location>
    <ligand>
        <name>GMP</name>
        <dbReference type="ChEBI" id="CHEBI:58115"/>
    </ligand>
</feature>
<comment type="caution">
    <text evidence="13">The sequence shown here is derived from an EMBL/GenBank/DDBJ whole genome shotgun (WGS) entry which is preliminary data.</text>
</comment>
<evidence type="ECO:0000256" key="2">
    <source>
        <dbReference type="ARBA" id="ARBA00012726"/>
    </source>
</evidence>
<dbReference type="InterPro" id="IPR036025">
    <property type="entry name" value="RtcB-like_sf"/>
</dbReference>
<dbReference type="EC" id="6.5.1.8" evidence="2"/>
<feature type="binding site" evidence="12">
    <location>
        <position position="101"/>
    </location>
    <ligand>
        <name>Mn(2+)</name>
        <dbReference type="ChEBI" id="CHEBI:29035"/>
        <label>2</label>
    </ligand>
</feature>
<dbReference type="PANTHER" id="PTHR11118">
    <property type="entry name" value="RNA-SPLICING LIGASE RTCB HOMOLOG"/>
    <property type="match status" value="1"/>
</dbReference>
<evidence type="ECO:0000256" key="3">
    <source>
        <dbReference type="ARBA" id="ARBA00022598"/>
    </source>
</evidence>
<dbReference type="PANTHER" id="PTHR11118:SF1">
    <property type="entry name" value="RNA-SPLICING LIGASE RTCB HOMOLOG"/>
    <property type="match status" value="1"/>
</dbReference>
<feature type="binding site" evidence="11">
    <location>
        <position position="251"/>
    </location>
    <ligand>
        <name>GMP</name>
        <dbReference type="ChEBI" id="CHEBI:58115"/>
    </ligand>
</feature>
<dbReference type="GO" id="GO:0072669">
    <property type="term" value="C:tRNA-splicing ligase complex"/>
    <property type="evidence" value="ECO:0007669"/>
    <property type="project" value="TreeGrafter"/>
</dbReference>
<dbReference type="GO" id="GO:0005525">
    <property type="term" value="F:GTP binding"/>
    <property type="evidence" value="ECO:0007669"/>
    <property type="project" value="UniProtKB-KW"/>
</dbReference>
<dbReference type="SUPFAM" id="SSF103365">
    <property type="entry name" value="Hypothetical protein PH1602"/>
    <property type="match status" value="1"/>
</dbReference>
<dbReference type="FunFam" id="3.90.1860.10:FF:000001">
    <property type="entry name" value="tRNA-splicing ligase RtcB homolog"/>
    <property type="match status" value="1"/>
</dbReference>
<reference evidence="13 14" key="1">
    <citation type="journal article" date="2024" name="Nat. Commun.">
        <title>Phylogenomics reveals the evolutionary origins of lichenization in chlorophyte algae.</title>
        <authorList>
            <person name="Puginier C."/>
            <person name="Libourel C."/>
            <person name="Otte J."/>
            <person name="Skaloud P."/>
            <person name="Haon M."/>
            <person name="Grisel S."/>
            <person name="Petersen M."/>
            <person name="Berrin J.G."/>
            <person name="Delaux P.M."/>
            <person name="Dal Grande F."/>
            <person name="Keller J."/>
        </authorList>
    </citation>
    <scope>NUCLEOTIDE SEQUENCE [LARGE SCALE GENOMIC DNA]</scope>
    <source>
        <strain evidence="13 14">SAG 2523</strain>
    </source>
</reference>
<feature type="binding site" evidence="11">
    <location>
        <begin position="274"/>
        <end position="277"/>
    </location>
    <ligand>
        <name>GMP</name>
        <dbReference type="ChEBI" id="CHEBI:58115"/>
    </ligand>
</feature>
<dbReference type="AlphaFoldDB" id="A0AAW1STK3"/>
<evidence type="ECO:0000256" key="7">
    <source>
        <dbReference type="ARBA" id="ARBA00023211"/>
    </source>
</evidence>
<accession>A0AAW1STK3</accession>
<gene>
    <name evidence="13" type="ORF">WJX84_001040</name>
</gene>
<feature type="binding site" evidence="11">
    <location>
        <position position="350"/>
    </location>
    <ligand>
        <name>GMP</name>
        <dbReference type="ChEBI" id="CHEBI:58115"/>
    </ligand>
</feature>
<dbReference type="GO" id="GO:0005634">
    <property type="term" value="C:nucleus"/>
    <property type="evidence" value="ECO:0007669"/>
    <property type="project" value="TreeGrafter"/>
</dbReference>
<evidence type="ECO:0000256" key="9">
    <source>
        <dbReference type="ARBA" id="ARBA00049514"/>
    </source>
</evidence>
<keyword evidence="3" id="KW-0436">Ligase</keyword>
<dbReference type="GO" id="GO:0046872">
    <property type="term" value="F:metal ion binding"/>
    <property type="evidence" value="ECO:0007669"/>
    <property type="project" value="UniProtKB-KW"/>
</dbReference>
<feature type="binding site" evidence="12">
    <location>
        <position position="195"/>
    </location>
    <ligand>
        <name>Mn(2+)</name>
        <dbReference type="ChEBI" id="CHEBI:29035"/>
        <label>2</label>
    </ligand>
</feature>
<dbReference type="GO" id="GO:0170057">
    <property type="term" value="F:RNA ligase (GTP) activity"/>
    <property type="evidence" value="ECO:0007669"/>
    <property type="project" value="UniProtKB-EC"/>
</dbReference>
<feature type="non-terminal residue" evidence="13">
    <location>
        <position position="1"/>
    </location>
</feature>
<evidence type="ECO:0000256" key="6">
    <source>
        <dbReference type="ARBA" id="ARBA00023134"/>
    </source>
</evidence>
<keyword evidence="4 12" id="KW-0479">Metal-binding</keyword>
<evidence type="ECO:0000256" key="4">
    <source>
        <dbReference type="ARBA" id="ARBA00022723"/>
    </source>
</evidence>
<evidence type="ECO:0000256" key="5">
    <source>
        <dbReference type="ARBA" id="ARBA00022741"/>
    </source>
</evidence>